<name>A0ABD0LV71_9CAEN</name>
<accession>A0ABD0LV71</accession>
<keyword evidence="2" id="KW-1185">Reference proteome</keyword>
<gene>
    <name evidence="1" type="ORF">BaRGS_00005771</name>
</gene>
<organism evidence="1 2">
    <name type="scientific">Batillaria attramentaria</name>
    <dbReference type="NCBI Taxonomy" id="370345"/>
    <lineage>
        <taxon>Eukaryota</taxon>
        <taxon>Metazoa</taxon>
        <taxon>Spiralia</taxon>
        <taxon>Lophotrochozoa</taxon>
        <taxon>Mollusca</taxon>
        <taxon>Gastropoda</taxon>
        <taxon>Caenogastropoda</taxon>
        <taxon>Sorbeoconcha</taxon>
        <taxon>Cerithioidea</taxon>
        <taxon>Batillariidae</taxon>
        <taxon>Batillaria</taxon>
    </lineage>
</organism>
<dbReference type="AlphaFoldDB" id="A0ABD0LV71"/>
<evidence type="ECO:0000313" key="1">
    <source>
        <dbReference type="EMBL" id="KAK7503145.1"/>
    </source>
</evidence>
<sequence length="89" mass="9801">MGATGGNYSIVDTAGVTLANERRELLAVAARQKLPARWSFYHLCGGRSASIHDTTLQFIRRAGWRRSGKRKVGFSFYTSVAPGQRVTDV</sequence>
<dbReference type="Proteomes" id="UP001519460">
    <property type="component" value="Unassembled WGS sequence"/>
</dbReference>
<evidence type="ECO:0000313" key="2">
    <source>
        <dbReference type="Proteomes" id="UP001519460"/>
    </source>
</evidence>
<reference evidence="1 2" key="1">
    <citation type="journal article" date="2023" name="Sci. Data">
        <title>Genome assembly of the Korean intertidal mud-creeper Batillaria attramentaria.</title>
        <authorList>
            <person name="Patra A.K."/>
            <person name="Ho P.T."/>
            <person name="Jun S."/>
            <person name="Lee S.J."/>
            <person name="Kim Y."/>
            <person name="Won Y.J."/>
        </authorList>
    </citation>
    <scope>NUCLEOTIDE SEQUENCE [LARGE SCALE GENOMIC DNA]</scope>
    <source>
        <strain evidence="1">Wonlab-2016</strain>
    </source>
</reference>
<proteinExistence type="predicted"/>
<comment type="caution">
    <text evidence="1">The sequence shown here is derived from an EMBL/GenBank/DDBJ whole genome shotgun (WGS) entry which is preliminary data.</text>
</comment>
<dbReference type="EMBL" id="JACVVK020000022">
    <property type="protein sequence ID" value="KAK7503145.1"/>
    <property type="molecule type" value="Genomic_DNA"/>
</dbReference>
<protein>
    <submittedName>
        <fullName evidence="1">Uncharacterized protein</fullName>
    </submittedName>
</protein>